<evidence type="ECO:0000313" key="7">
    <source>
        <dbReference type="EMBL" id="MDA4844563.1"/>
    </source>
</evidence>
<accession>A0ABT4VIP6</accession>
<proteinExistence type="predicted"/>
<organism evidence="7 8">
    <name type="scientific">Hoeflea poritis</name>
    <dbReference type="NCBI Taxonomy" id="2993659"/>
    <lineage>
        <taxon>Bacteria</taxon>
        <taxon>Pseudomonadati</taxon>
        <taxon>Pseudomonadota</taxon>
        <taxon>Alphaproteobacteria</taxon>
        <taxon>Hyphomicrobiales</taxon>
        <taxon>Rhizobiaceae</taxon>
        <taxon>Hoeflea</taxon>
    </lineage>
</organism>
<feature type="domain" description="Cytochrome c" evidence="6">
    <location>
        <begin position="305"/>
        <end position="472"/>
    </location>
</feature>
<keyword evidence="3 4" id="KW-0408">Iron</keyword>
<dbReference type="InterPro" id="IPR036909">
    <property type="entry name" value="Cyt_c-like_dom_sf"/>
</dbReference>
<dbReference type="Gene3D" id="1.10.760.10">
    <property type="entry name" value="Cytochrome c-like domain"/>
    <property type="match status" value="1"/>
</dbReference>
<dbReference type="InterPro" id="IPR009056">
    <property type="entry name" value="Cyt_c-like_dom"/>
</dbReference>
<evidence type="ECO:0000256" key="4">
    <source>
        <dbReference type="PROSITE-ProRule" id="PRU00433"/>
    </source>
</evidence>
<keyword evidence="2 4" id="KW-0479">Metal-binding</keyword>
<dbReference type="PANTHER" id="PTHR30600">
    <property type="entry name" value="CYTOCHROME C PEROXIDASE-RELATED"/>
    <property type="match status" value="1"/>
</dbReference>
<reference evidence="7" key="1">
    <citation type="submission" date="2022-11" db="EMBL/GenBank/DDBJ databases">
        <title>Hoeflea poritis sp. nov., isolated from scleractinian coral Porites lutea.</title>
        <authorList>
            <person name="Zhang G."/>
            <person name="Wei Q."/>
            <person name="Cai L."/>
        </authorList>
    </citation>
    <scope>NUCLEOTIDE SEQUENCE</scope>
    <source>
        <strain evidence="7">E7-10</strain>
    </source>
</reference>
<evidence type="ECO:0000256" key="5">
    <source>
        <dbReference type="SAM" id="SignalP"/>
    </source>
</evidence>
<evidence type="ECO:0000259" key="6">
    <source>
        <dbReference type="PROSITE" id="PS51007"/>
    </source>
</evidence>
<dbReference type="InterPro" id="IPR051395">
    <property type="entry name" value="Cytochrome_c_Peroxidase/MauG"/>
</dbReference>
<keyword evidence="5" id="KW-0732">Signal</keyword>
<feature type="signal peptide" evidence="5">
    <location>
        <begin position="1"/>
        <end position="23"/>
    </location>
</feature>
<protein>
    <recommendedName>
        <fullName evidence="6">Cytochrome c domain-containing protein</fullName>
    </recommendedName>
</protein>
<keyword evidence="1 4" id="KW-0349">Heme</keyword>
<evidence type="ECO:0000313" key="8">
    <source>
        <dbReference type="Proteomes" id="UP001148313"/>
    </source>
</evidence>
<dbReference type="PROSITE" id="PS51007">
    <property type="entry name" value="CYTC"/>
    <property type="match status" value="1"/>
</dbReference>
<gene>
    <name evidence="7" type="ORF">OOZ53_04340</name>
</gene>
<comment type="caution">
    <text evidence="7">The sequence shown here is derived from an EMBL/GenBank/DDBJ whole genome shotgun (WGS) entry which is preliminary data.</text>
</comment>
<name>A0ABT4VIP6_9HYPH</name>
<dbReference type="Proteomes" id="UP001148313">
    <property type="component" value="Unassembled WGS sequence"/>
</dbReference>
<keyword evidence="8" id="KW-1185">Reference proteome</keyword>
<sequence>MPYRVLLVAGAAVLALLAGAALAENNPSPWDERTIGEQTRQADYSGRLSDEELKALIERGEHLFTAKFTTMDGVGRPMATQAIIPTKRKRPVPQAFQRLPGMDSNACSSCHNDPIVGGAGDFVTNVFVSEGFTNADFDSTDPQFSNERNTNHVLGAGLIELLAREMTADLQAQRTEALVRARSTGEPQTVRLTTKGVEFGKITAEPDGIVDLSGIDGVDTDLVIRPFSQKGVIGSLRQFTVNALNHHHGIQAVERFGPRWTGQDDFDEDGIAAEMGAGDVSALVAWQASRPPPTQITPDQTQWQRMSERGSTIFEDIGCSDCHRPALPLNSLEFADPGPVDGAGTLRQTEIADGAVYDLALLDWAETLPRDESGAVLVPLFGDLKRHKIADQQVSALGNELLGQRFVDRDVFMTGELWGIASTDPYGHRGDLTTLDEVIRVHGGAGRAARDRYIALGDDDREALIAFLKTLVITP</sequence>
<dbReference type="EMBL" id="JAPJZH010000002">
    <property type="protein sequence ID" value="MDA4844563.1"/>
    <property type="molecule type" value="Genomic_DNA"/>
</dbReference>
<evidence type="ECO:0000256" key="1">
    <source>
        <dbReference type="ARBA" id="ARBA00022617"/>
    </source>
</evidence>
<dbReference type="RefSeq" id="WP_271088092.1">
    <property type="nucleotide sequence ID" value="NZ_JAPJZH010000002.1"/>
</dbReference>
<feature type="chain" id="PRO_5045917616" description="Cytochrome c domain-containing protein" evidence="5">
    <location>
        <begin position="24"/>
        <end position="475"/>
    </location>
</feature>
<evidence type="ECO:0000256" key="3">
    <source>
        <dbReference type="ARBA" id="ARBA00023004"/>
    </source>
</evidence>
<evidence type="ECO:0000256" key="2">
    <source>
        <dbReference type="ARBA" id="ARBA00022723"/>
    </source>
</evidence>
<dbReference type="SUPFAM" id="SSF46626">
    <property type="entry name" value="Cytochrome c"/>
    <property type="match status" value="1"/>
</dbReference>